<dbReference type="AlphaFoldDB" id="A0A1M4E0H5"/>
<protein>
    <submittedName>
        <fullName evidence="2">Uncharacterized protein</fullName>
    </submittedName>
</protein>
<feature type="transmembrane region" description="Helical" evidence="1">
    <location>
        <begin position="189"/>
        <end position="210"/>
    </location>
</feature>
<proteinExistence type="predicted"/>
<evidence type="ECO:0000256" key="1">
    <source>
        <dbReference type="SAM" id="Phobius"/>
    </source>
</evidence>
<keyword evidence="1" id="KW-1133">Transmembrane helix</keyword>
<organism evidence="2">
    <name type="scientific">Nonomuraea gerenzanensis</name>
    <dbReference type="NCBI Taxonomy" id="93944"/>
    <lineage>
        <taxon>Bacteria</taxon>
        <taxon>Bacillati</taxon>
        <taxon>Actinomycetota</taxon>
        <taxon>Actinomycetes</taxon>
        <taxon>Streptosporangiales</taxon>
        <taxon>Streptosporangiaceae</taxon>
        <taxon>Nonomuraea</taxon>
    </lineage>
</organism>
<feature type="transmembrane region" description="Helical" evidence="1">
    <location>
        <begin position="128"/>
        <end position="146"/>
    </location>
</feature>
<keyword evidence="1" id="KW-0812">Transmembrane</keyword>
<gene>
    <name evidence="2" type="ORF">BN4615_P1831</name>
</gene>
<name>A0A1M4E0H5_9ACTN</name>
<sequence length="259" mass="27632">MVGTGSDRGQFIYAATTATAAAAMLYEYPMARNIALMIGTMVSNPHSMQLAAERWSQPEGGGDMDFAGIKQAVRTLRDECNEKEWWKGPACEAFNQSVDTFLEQMDKAEQYHQGVGQGMGSIANAYHWAAEVVTVVATVMLLLAGWNKLKPLFAPWPGAAAAIALAIFVTLTRMGMVVRGMLGKQMKSVAMLTAVVAGINFMCMSLGQFIEQSRPRPDFAPAAVEYVGDDSTGVGTLQPKNGGMPTMPTTGAGGMSAFV</sequence>
<reference evidence="2" key="1">
    <citation type="submission" date="2016-04" db="EMBL/GenBank/DDBJ databases">
        <authorList>
            <person name="Evans L.H."/>
            <person name="Alamgir A."/>
            <person name="Owens N."/>
            <person name="Weber N.D."/>
            <person name="Virtaneva K."/>
            <person name="Barbian K."/>
            <person name="Babar A."/>
            <person name="Rosenke K."/>
        </authorList>
    </citation>
    <scope>NUCLEOTIDE SEQUENCE</scope>
    <source>
        <strain evidence="2">Nono1</strain>
    </source>
</reference>
<feature type="transmembrane region" description="Helical" evidence="1">
    <location>
        <begin position="158"/>
        <end position="177"/>
    </location>
</feature>
<accession>A0A1M4E0H5</accession>
<evidence type="ECO:0000313" key="2">
    <source>
        <dbReference type="EMBL" id="SBO92317.1"/>
    </source>
</evidence>
<dbReference type="RefSeq" id="WP_225271594.1">
    <property type="nucleotide sequence ID" value="NZ_CP084058.1"/>
</dbReference>
<feature type="transmembrane region" description="Helical" evidence="1">
    <location>
        <begin position="12"/>
        <end position="28"/>
    </location>
</feature>
<dbReference type="EMBL" id="LT559118">
    <property type="protein sequence ID" value="SBO92317.1"/>
    <property type="molecule type" value="Genomic_DNA"/>
</dbReference>
<keyword evidence="1" id="KW-0472">Membrane</keyword>
<dbReference type="Gene3D" id="1.10.287.1060">
    <property type="entry name" value="ESAT-6-like"/>
    <property type="match status" value="1"/>
</dbReference>